<sequence>MDVSSMLSNSAQEAGGAPDIRRQSHQYPTRHGASMQDQDNFAKPCSPSSQRALKSYSTATAGSGYARTSPAKKGQKHVVFQLIDPEDPRIQARLPMRVMISKHDTTDSIITTVKNFYGLYEYGVSFENKDGISIIAAYDNFENDMTVYVRTVPQPSALSNENGQGSASPKKPSLGAPFEMRSTLQHLAHSPSKAASRSAGVRSLSPPSDVGRRSASTAPGGKPRAQRTKSKDNDVYGDADGYSSGDNGGGSVTSSRRSKTDLVNPEISVQNIVEGGRRKRAFESSELPLFVPPQVPMSASISSISPQRRPGPPNAASPYAYSNQQTFSYPQPLPSPQSYGGGFNQQTNGVSGNGFGSAYPQPARQLRGRPGAITYPPPRQCAGGIMPTPDPTVGSAISDEDVALQLMRLGDPMAFSNGRTSTSTVDDAFSGKAELASSDEEGDDEDDEEEGSRLPAVPRFPKDDVEPQRKKPRLMNDLPSDGTSGEEYEDQRDATFANSGKVFKPKGGRPRNIITGFGKPGKPRTNSMTKPKSKATSNSKMPMSPYSMPAPSRKNSLASTINFQHQLGTDEEDLSSKPRCQRCRKSKKGCDRQRPCGRCKDAGIGIEGCVSEDEGNGRKGRFGRHMGVPVKKGEAGYVEDAVPQPSVPANGYYLAPALPDKSKKRKR</sequence>
<gene>
    <name evidence="1" type="ORF">LTR37_003056</name>
</gene>
<keyword evidence="2" id="KW-1185">Reference proteome</keyword>
<comment type="caution">
    <text evidence="1">The sequence shown here is derived from an EMBL/GenBank/DDBJ whole genome shotgun (WGS) entry which is preliminary data.</text>
</comment>
<reference evidence="1" key="1">
    <citation type="submission" date="2023-07" db="EMBL/GenBank/DDBJ databases">
        <title>Black Yeasts Isolated from many extreme environments.</title>
        <authorList>
            <person name="Coleine C."/>
            <person name="Stajich J.E."/>
            <person name="Selbmann L."/>
        </authorList>
    </citation>
    <scope>NUCLEOTIDE SEQUENCE</scope>
    <source>
        <strain evidence="1">CCFEE 5714</strain>
    </source>
</reference>
<protein>
    <submittedName>
        <fullName evidence="1">Uncharacterized protein</fullName>
    </submittedName>
</protein>
<evidence type="ECO:0000313" key="1">
    <source>
        <dbReference type="EMBL" id="KAK3721500.1"/>
    </source>
</evidence>
<evidence type="ECO:0000313" key="2">
    <source>
        <dbReference type="Proteomes" id="UP001281147"/>
    </source>
</evidence>
<dbReference type="EMBL" id="JAUTXU010000017">
    <property type="protein sequence ID" value="KAK3721500.1"/>
    <property type="molecule type" value="Genomic_DNA"/>
</dbReference>
<organism evidence="1 2">
    <name type="scientific">Vermiconidia calcicola</name>
    <dbReference type="NCBI Taxonomy" id="1690605"/>
    <lineage>
        <taxon>Eukaryota</taxon>
        <taxon>Fungi</taxon>
        <taxon>Dikarya</taxon>
        <taxon>Ascomycota</taxon>
        <taxon>Pezizomycotina</taxon>
        <taxon>Dothideomycetes</taxon>
        <taxon>Dothideomycetidae</taxon>
        <taxon>Mycosphaerellales</taxon>
        <taxon>Extremaceae</taxon>
        <taxon>Vermiconidia</taxon>
    </lineage>
</organism>
<proteinExistence type="predicted"/>
<dbReference type="Proteomes" id="UP001281147">
    <property type="component" value="Unassembled WGS sequence"/>
</dbReference>
<accession>A0ACC3NRS1</accession>
<name>A0ACC3NRS1_9PEZI</name>